<reference evidence="2" key="2">
    <citation type="submission" date="2014-09" db="EMBL/GenBank/DDBJ databases">
        <authorList>
            <person name="Gonzales D.T.T."/>
            <person name="Saloma C.P."/>
        </authorList>
    </citation>
    <scope>NUCLEOTIDE SEQUENCE</scope>
    <source>
        <tissue evidence="2">Venom duct</tissue>
    </source>
</reference>
<keyword evidence="1" id="KW-0732">Signal</keyword>
<sequence length="86" mass="9395">MRFHVLLTVALLLTSLMSIEAKPVNGAEMERFALKTRGVGIKTLSPECVEHCGHCLMYYCEDPGIESCVVSCTYCAYNCGTPSSVD</sequence>
<accession>A0A098LXV4</accession>
<evidence type="ECO:0000313" key="2">
    <source>
        <dbReference type="EMBL" id="JAC94784.1"/>
    </source>
</evidence>
<feature type="signal peptide" evidence="1">
    <location>
        <begin position="1"/>
        <end position="21"/>
    </location>
</feature>
<reference evidence="2" key="1">
    <citation type="journal article" date="2014" name="Toxicon">
        <title>A bioinformatics survey for conotoxin-like sequences in three turrid snail venom duct transcriptomes.</title>
        <authorList>
            <person name="Gonzales D.T."/>
            <person name="Saloma C.P."/>
        </authorList>
    </citation>
    <scope>NUCLEOTIDE SEQUENCE</scope>
    <source>
        <tissue evidence="2">Venom duct</tissue>
    </source>
</reference>
<organism evidence="2">
    <name type="scientific">Gemmula speciosa</name>
    <name type="common">Splendid gem-turris</name>
    <name type="synonym">Pleurotoma speciosa</name>
    <dbReference type="NCBI Taxonomy" id="439592"/>
    <lineage>
        <taxon>Eukaryota</taxon>
        <taxon>Metazoa</taxon>
        <taxon>Spiralia</taxon>
        <taxon>Lophotrochozoa</taxon>
        <taxon>Mollusca</taxon>
        <taxon>Gastropoda</taxon>
        <taxon>Caenogastropoda</taxon>
        <taxon>Neogastropoda</taxon>
        <taxon>Conoidea</taxon>
        <taxon>Turridae</taxon>
        <taxon>Gemmula</taxon>
    </lineage>
</organism>
<dbReference type="AlphaFoldDB" id="A0A098LXV4"/>
<dbReference type="EMBL" id="GBRA01000010">
    <property type="protein sequence ID" value="JAC94784.1"/>
    <property type="molecule type" value="Transcribed_RNA"/>
</dbReference>
<protein>
    <submittedName>
        <fullName evidence="2">Gsp_10 putative toxin</fullName>
    </submittedName>
</protein>
<name>A0A098LXV4_GEMSP</name>
<evidence type="ECO:0000256" key="1">
    <source>
        <dbReference type="SAM" id="SignalP"/>
    </source>
</evidence>
<feature type="chain" id="PRO_5001937612" evidence="1">
    <location>
        <begin position="22"/>
        <end position="86"/>
    </location>
</feature>
<proteinExistence type="predicted"/>